<dbReference type="InterPro" id="IPR014352">
    <property type="entry name" value="FERM/acyl-CoA-bd_prot_sf"/>
</dbReference>
<dbReference type="InterPro" id="IPR029045">
    <property type="entry name" value="ClpP/crotonase-like_dom_sf"/>
</dbReference>
<feature type="signal peptide" evidence="3">
    <location>
        <begin position="1"/>
        <end position="37"/>
    </location>
</feature>
<dbReference type="Gene3D" id="1.20.80.10">
    <property type="match status" value="1"/>
</dbReference>
<dbReference type="SUPFAM" id="SSF47027">
    <property type="entry name" value="Acyl-CoA binding protein"/>
    <property type="match status" value="1"/>
</dbReference>
<evidence type="ECO:0000256" key="3">
    <source>
        <dbReference type="SAM" id="SignalP"/>
    </source>
</evidence>
<gene>
    <name evidence="5" type="primary">ECI2</name>
</gene>
<dbReference type="GO" id="GO:0006631">
    <property type="term" value="P:fatty acid metabolic process"/>
    <property type="evidence" value="ECO:0007669"/>
    <property type="project" value="TreeGrafter"/>
</dbReference>
<proteinExistence type="inferred from homology"/>
<protein>
    <submittedName>
        <fullName evidence="5">Enoyl-CoA delta isomerase 2</fullName>
    </submittedName>
</protein>
<dbReference type="Ensembl" id="ENSPNYT00000032765.1">
    <property type="protein sequence ID" value="ENSPNYP00000031998.1"/>
    <property type="gene ID" value="ENSPNYG00000024146.1"/>
</dbReference>
<dbReference type="PANTHER" id="PTHR23310">
    <property type="entry name" value="ACYL-COA-BINDING PROTEIN, ACBP"/>
    <property type="match status" value="1"/>
</dbReference>
<feature type="chain" id="PRO_5017379378" evidence="3">
    <location>
        <begin position="38"/>
        <end position="165"/>
    </location>
</feature>
<dbReference type="SUPFAM" id="SSF52096">
    <property type="entry name" value="ClpP/crotonase"/>
    <property type="match status" value="1"/>
</dbReference>
<organism evidence="5">
    <name type="scientific">Pundamilia nyererei</name>
    <dbReference type="NCBI Taxonomy" id="303518"/>
    <lineage>
        <taxon>Eukaryota</taxon>
        <taxon>Metazoa</taxon>
        <taxon>Chordata</taxon>
        <taxon>Craniata</taxon>
        <taxon>Vertebrata</taxon>
        <taxon>Euteleostomi</taxon>
        <taxon>Actinopterygii</taxon>
        <taxon>Neopterygii</taxon>
        <taxon>Teleostei</taxon>
        <taxon>Neoteleostei</taxon>
        <taxon>Acanthomorphata</taxon>
        <taxon>Ovalentaria</taxon>
        <taxon>Cichlomorphae</taxon>
        <taxon>Cichliformes</taxon>
        <taxon>Cichlidae</taxon>
        <taxon>African cichlids</taxon>
        <taxon>Pseudocrenilabrinae</taxon>
        <taxon>Haplochromini</taxon>
        <taxon>Pundamilia</taxon>
    </lineage>
</organism>
<evidence type="ECO:0000256" key="2">
    <source>
        <dbReference type="ARBA" id="ARBA00023121"/>
    </source>
</evidence>
<name>A0A3B4HD65_9CICH</name>
<feature type="domain" description="ACB" evidence="4">
    <location>
        <begin position="1"/>
        <end position="89"/>
    </location>
</feature>
<dbReference type="InterPro" id="IPR035984">
    <property type="entry name" value="Acyl-CoA-binding_sf"/>
</dbReference>
<evidence type="ECO:0000259" key="4">
    <source>
        <dbReference type="PROSITE" id="PS51228"/>
    </source>
</evidence>
<reference evidence="5" key="1">
    <citation type="submission" date="2023-09" db="UniProtKB">
        <authorList>
            <consortium name="Ensembl"/>
        </authorList>
    </citation>
    <scope>IDENTIFICATION</scope>
</reference>
<sequence>MWERADLLPLAGVVRVPLTAASSLHLLLFLLFLLVQATQGPCNAPKPGMLDFVNKAKWDAWKSLGSISQDEARQKYCDLIGSLVEAETGSSAQVSAQPAGSGATYETLLVTKEDDITTIKLNRPAKKNAITTEVSHASDRSYSETNITGWRRWPDGVQICSGECS</sequence>
<evidence type="ECO:0000256" key="1">
    <source>
        <dbReference type="ARBA" id="ARBA00005567"/>
    </source>
</evidence>
<dbReference type="GeneTree" id="ENSGT00940000155105"/>
<keyword evidence="2" id="KW-0446">Lipid-binding</keyword>
<dbReference type="PANTHER" id="PTHR23310:SF62">
    <property type="entry name" value="ACYL-COA BINDING PROTEIN 1, ISOFORM A"/>
    <property type="match status" value="1"/>
</dbReference>
<evidence type="ECO:0000313" key="5">
    <source>
        <dbReference type="Ensembl" id="ENSPNYP00000031998.1"/>
    </source>
</evidence>
<dbReference type="Pfam" id="PF00887">
    <property type="entry name" value="ACBP"/>
    <property type="match status" value="1"/>
</dbReference>
<keyword evidence="3" id="KW-0732">Signal</keyword>
<accession>A0A3B4HD65</accession>
<dbReference type="InterPro" id="IPR000582">
    <property type="entry name" value="Acyl-CoA-binding_protein"/>
</dbReference>
<dbReference type="AlphaFoldDB" id="A0A3B4HD65"/>
<dbReference type="PROSITE" id="PS51228">
    <property type="entry name" value="ACB_2"/>
    <property type="match status" value="1"/>
</dbReference>
<dbReference type="GO" id="GO:0000062">
    <property type="term" value="F:fatty-acyl-CoA binding"/>
    <property type="evidence" value="ECO:0007669"/>
    <property type="project" value="InterPro"/>
</dbReference>
<dbReference type="PRINTS" id="PR00689">
    <property type="entry name" value="ACOABINDINGP"/>
</dbReference>
<dbReference type="Gene3D" id="3.30.300.220">
    <property type="match status" value="1"/>
</dbReference>
<comment type="similarity">
    <text evidence="1">Belongs to the ACBP family.</text>
</comment>